<feature type="domain" description="C2H2-type" evidence="2">
    <location>
        <begin position="261"/>
        <end position="289"/>
    </location>
</feature>
<dbReference type="SUPFAM" id="SSF53098">
    <property type="entry name" value="Ribonuclease H-like"/>
    <property type="match status" value="1"/>
</dbReference>
<dbReference type="GO" id="GO:0003676">
    <property type="term" value="F:nucleic acid binding"/>
    <property type="evidence" value="ECO:0007669"/>
    <property type="project" value="InterPro"/>
</dbReference>
<dbReference type="InterPro" id="IPR004211">
    <property type="entry name" value="Endonuclease_7"/>
</dbReference>
<dbReference type="GO" id="GO:0008270">
    <property type="term" value="F:zinc ion binding"/>
    <property type="evidence" value="ECO:0007669"/>
    <property type="project" value="UniProtKB-KW"/>
</dbReference>
<evidence type="ECO:0000259" key="2">
    <source>
        <dbReference type="PROSITE" id="PS50157"/>
    </source>
</evidence>
<dbReference type="InterPro" id="IPR044925">
    <property type="entry name" value="His-Me_finger_sf"/>
</dbReference>
<reference evidence="3" key="1">
    <citation type="submission" date="2021-03" db="EMBL/GenBank/DDBJ databases">
        <authorList>
            <person name="Bekaert M."/>
        </authorList>
    </citation>
    <scope>NUCLEOTIDE SEQUENCE</scope>
</reference>
<keyword evidence="1" id="KW-0862">Zinc</keyword>
<dbReference type="SUPFAM" id="SSF54060">
    <property type="entry name" value="His-Me finger endonucleases"/>
    <property type="match status" value="1"/>
</dbReference>
<accession>A0A8S3TDU9</accession>
<keyword evidence="1" id="KW-0479">Metal-binding</keyword>
<dbReference type="OrthoDB" id="2331628at2759"/>
<comment type="caution">
    <text evidence="3">The sequence shown here is derived from an EMBL/GenBank/DDBJ whole genome shotgun (WGS) entry which is preliminary data.</text>
</comment>
<dbReference type="Pfam" id="PF02945">
    <property type="entry name" value="Endonuclease_7"/>
    <property type="match status" value="1"/>
</dbReference>
<keyword evidence="4" id="KW-1185">Reference proteome</keyword>
<dbReference type="PANTHER" id="PTHR31511">
    <property type="entry name" value="PROTEIN CBG23764"/>
    <property type="match status" value="1"/>
</dbReference>
<organism evidence="3 4">
    <name type="scientific">Mytilus edulis</name>
    <name type="common">Blue mussel</name>
    <dbReference type="NCBI Taxonomy" id="6550"/>
    <lineage>
        <taxon>Eukaryota</taxon>
        <taxon>Metazoa</taxon>
        <taxon>Spiralia</taxon>
        <taxon>Lophotrochozoa</taxon>
        <taxon>Mollusca</taxon>
        <taxon>Bivalvia</taxon>
        <taxon>Autobranchia</taxon>
        <taxon>Pteriomorphia</taxon>
        <taxon>Mytilida</taxon>
        <taxon>Mytiloidea</taxon>
        <taxon>Mytilidae</taxon>
        <taxon>Mytilinae</taxon>
        <taxon>Mytilus</taxon>
    </lineage>
</organism>
<evidence type="ECO:0000313" key="4">
    <source>
        <dbReference type="Proteomes" id="UP000683360"/>
    </source>
</evidence>
<dbReference type="Gene3D" id="3.40.1800.10">
    <property type="entry name" value="His-Me finger endonucleases"/>
    <property type="match status" value="1"/>
</dbReference>
<evidence type="ECO:0000313" key="3">
    <source>
        <dbReference type="EMBL" id="CAG2229619.1"/>
    </source>
</evidence>
<gene>
    <name evidence="3" type="ORF">MEDL_42508</name>
</gene>
<sequence>MGSKKSFKDLITETTIDDIEEINATKYINLLKDKIVINQFPLKIKIIITSEFTTPMAFDRIESHYSHPVEVVLTQNNLSTFYNNLLDKFKAWVDKFQERGSGFVFDGIKSVKVKLYKYEYQRASSYIPLQFKSSNIINVQNKKDNKCFLWSILASLFPANKDKQRVTKYKEYENEINMKGIEYPVSIKDIPKVEKQNNLSINVFALEDQTNKQSLHPVYISNVESKNVIDLLYIESNENTHYCLIKDLNSFMCDKNRNKSFICRNCLQGFQREETLIKHKKICYDNEHCKTIMPKPGKNILEFNNHHFKNKLPFVIYCDFEAYNIPMQSCTPDPNKSYIKPISKQEINSYGMYVHSDYPEIYKPQYFSYVGDDAVEKYVEKVMKIYKEITYKIYLNEKKKPILNNHEEDEFQEATGCYICGEEFKESEKVREHNHLSGKYRGAACQSCNTKEGKATKLIPVFFHNGSNYDFHFLIEELMKYEDEYNKVKLLSKNSENYISIDYGSNYKKLRFLDSYRFMLKGLSDIAKSMDEFPILEKEFKDVLILADAFEKFRKFFIKYHEIDPCYCYSAPGLTWQCGLKFTGVELELLTDVDMLQMFEKGIRGGFSGVLGPRHVKAFNKYTTNYNEDYRIIDEHEEKEGDFKWEKDPNYYKKIPKGRGCLIECDLQYTKKCKKKTYKYPLAPEKMKIKKEELSDYQLNLLGDKPLGNEEKLFLTLRDKKIYIIHDSILKKYIKLGIKVTKVYRTISFKESNWLAKYINFNTEQRTKAKTEFEKDQWKLMIVSFYGKTLENIRGRSEIKLFTDREEVKKYIKKPNFKDSIIFNDNFVAIENNVTSVKFNKPIYLGQAILDYSKQLMYSFYYDVANELWEKNEIVASDTDSLFLNIETEDIYEDMKKIKDHLDSSNYPKDHPLYSEKKKKYQENLKMNLMGKL</sequence>
<dbReference type="PROSITE" id="PS50157">
    <property type="entry name" value="ZINC_FINGER_C2H2_2"/>
    <property type="match status" value="1"/>
</dbReference>
<dbReference type="PROSITE" id="PS00116">
    <property type="entry name" value="DNA_POLYMERASE_B"/>
    <property type="match status" value="1"/>
</dbReference>
<dbReference type="SUPFAM" id="SSF56672">
    <property type="entry name" value="DNA/RNA polymerases"/>
    <property type="match status" value="1"/>
</dbReference>
<dbReference type="InterPro" id="IPR038563">
    <property type="entry name" value="Endonuclease_7_sf"/>
</dbReference>
<dbReference type="InterPro" id="IPR043502">
    <property type="entry name" value="DNA/RNA_pol_sf"/>
</dbReference>
<proteinExistence type="predicted"/>
<protein>
    <recommendedName>
        <fullName evidence="2">C2H2-type domain-containing protein</fullName>
    </recommendedName>
</protein>
<keyword evidence="1" id="KW-0863">Zinc-finger</keyword>
<dbReference type="Proteomes" id="UP000683360">
    <property type="component" value="Unassembled WGS sequence"/>
</dbReference>
<dbReference type="AlphaFoldDB" id="A0A8S3TDU9"/>
<name>A0A8S3TDU9_MYTED</name>
<dbReference type="EMBL" id="CAJPWZ010002032">
    <property type="protein sequence ID" value="CAG2229619.1"/>
    <property type="molecule type" value="Genomic_DNA"/>
</dbReference>
<dbReference type="InterPro" id="IPR017964">
    <property type="entry name" value="DNA-dir_DNA_pol_B_CS"/>
</dbReference>
<dbReference type="GO" id="GO:0000166">
    <property type="term" value="F:nucleotide binding"/>
    <property type="evidence" value="ECO:0007669"/>
    <property type="project" value="InterPro"/>
</dbReference>
<dbReference type="PANTHER" id="PTHR31511:SF12">
    <property type="entry name" value="RHO TERMINATION FACTOR N-TERMINAL DOMAIN-CONTAINING PROTEIN"/>
    <property type="match status" value="1"/>
</dbReference>
<evidence type="ECO:0000256" key="1">
    <source>
        <dbReference type="PROSITE-ProRule" id="PRU00042"/>
    </source>
</evidence>
<dbReference type="InterPro" id="IPR012337">
    <property type="entry name" value="RNaseH-like_sf"/>
</dbReference>
<dbReference type="InterPro" id="IPR013087">
    <property type="entry name" value="Znf_C2H2_type"/>
</dbReference>